<sequence>MQKKMIFFDIDGTLVNGQNEVPESTKQALIELEKNGHEIAIATGRNLSLAQPVIDLLGFKNYVICNGAAGYYHHERVCHHPIDKASLLKLLATADELGHQMIVESDALLRRRDEEYAPIVEEALATVGATPPPVDKAFHLNHEVVQCLHFYPEADQHHYEDDGQFPLLKFVRWHPGSVDVLPHGGSKAKTIMELTEKLGIQPENIYAFGDGLNDVEMLSQVHHSVAMGNATDEVKKHAKHVTTSVDEDGIFLALKKLNLI</sequence>
<protein>
    <recommendedName>
        <fullName evidence="3">Cof subfamily of IIB subfamily of haloacid dehalogenase superfamily/HAD-superfamily hydrolase, subfamily IIB</fullName>
    </recommendedName>
</protein>
<gene>
    <name evidence="1" type="ORF">SAMN04488559_1028</name>
</gene>
<dbReference type="AlphaFoldDB" id="A0A1H9QDE4"/>
<dbReference type="EMBL" id="FOHA01000002">
    <property type="protein sequence ID" value="SER58432.1"/>
    <property type="molecule type" value="Genomic_DNA"/>
</dbReference>
<dbReference type="NCBIfam" id="TIGR00099">
    <property type="entry name" value="Cof-subfamily"/>
    <property type="match status" value="1"/>
</dbReference>
<accession>A0A1H9QDE4</accession>
<dbReference type="InterPro" id="IPR000150">
    <property type="entry name" value="Cof"/>
</dbReference>
<dbReference type="SUPFAM" id="SSF56784">
    <property type="entry name" value="HAD-like"/>
    <property type="match status" value="1"/>
</dbReference>
<dbReference type="Gene3D" id="3.40.50.1000">
    <property type="entry name" value="HAD superfamily/HAD-like"/>
    <property type="match status" value="1"/>
</dbReference>
<organism evidence="1 2">
    <name type="scientific">Isobaculum melis</name>
    <dbReference type="NCBI Taxonomy" id="142588"/>
    <lineage>
        <taxon>Bacteria</taxon>
        <taxon>Bacillati</taxon>
        <taxon>Bacillota</taxon>
        <taxon>Bacilli</taxon>
        <taxon>Lactobacillales</taxon>
        <taxon>Carnobacteriaceae</taxon>
        <taxon>Isobaculum</taxon>
    </lineage>
</organism>
<proteinExistence type="predicted"/>
<dbReference type="InterPro" id="IPR006379">
    <property type="entry name" value="HAD-SF_hydro_IIB"/>
</dbReference>
<dbReference type="Proteomes" id="UP000198948">
    <property type="component" value="Unassembled WGS sequence"/>
</dbReference>
<dbReference type="SFLD" id="SFLDS00003">
    <property type="entry name" value="Haloacid_Dehalogenase"/>
    <property type="match status" value="1"/>
</dbReference>
<dbReference type="PANTHER" id="PTHR10000:SF25">
    <property type="entry name" value="PHOSPHATASE YKRA-RELATED"/>
    <property type="match status" value="1"/>
</dbReference>
<dbReference type="InterPro" id="IPR023214">
    <property type="entry name" value="HAD_sf"/>
</dbReference>
<dbReference type="GO" id="GO:0000287">
    <property type="term" value="F:magnesium ion binding"/>
    <property type="evidence" value="ECO:0007669"/>
    <property type="project" value="TreeGrafter"/>
</dbReference>
<dbReference type="SFLD" id="SFLDG01140">
    <property type="entry name" value="C2.B:_Phosphomannomutase_and_P"/>
    <property type="match status" value="1"/>
</dbReference>
<dbReference type="PANTHER" id="PTHR10000">
    <property type="entry name" value="PHOSPHOSERINE PHOSPHATASE"/>
    <property type="match status" value="1"/>
</dbReference>
<name>A0A1H9QDE4_9LACT</name>
<dbReference type="STRING" id="142588.SAMN04488559_1028"/>
<evidence type="ECO:0000313" key="2">
    <source>
        <dbReference type="Proteomes" id="UP000198948"/>
    </source>
</evidence>
<dbReference type="NCBIfam" id="TIGR01484">
    <property type="entry name" value="HAD-SF-IIB"/>
    <property type="match status" value="1"/>
</dbReference>
<keyword evidence="2" id="KW-1185">Reference proteome</keyword>
<evidence type="ECO:0000313" key="1">
    <source>
        <dbReference type="EMBL" id="SER58432.1"/>
    </source>
</evidence>
<evidence type="ECO:0008006" key="3">
    <source>
        <dbReference type="Google" id="ProtNLM"/>
    </source>
</evidence>
<dbReference type="Gene3D" id="3.30.1240.10">
    <property type="match status" value="1"/>
</dbReference>
<dbReference type="GO" id="GO:0005829">
    <property type="term" value="C:cytosol"/>
    <property type="evidence" value="ECO:0007669"/>
    <property type="project" value="TreeGrafter"/>
</dbReference>
<reference evidence="1 2" key="1">
    <citation type="submission" date="2016-10" db="EMBL/GenBank/DDBJ databases">
        <authorList>
            <person name="de Groot N.N."/>
        </authorList>
    </citation>
    <scope>NUCLEOTIDE SEQUENCE [LARGE SCALE GENOMIC DNA]</scope>
    <source>
        <strain evidence="1 2">DSM 13760</strain>
    </source>
</reference>
<dbReference type="GO" id="GO:0016791">
    <property type="term" value="F:phosphatase activity"/>
    <property type="evidence" value="ECO:0007669"/>
    <property type="project" value="TreeGrafter"/>
</dbReference>
<dbReference type="OrthoDB" id="9810101at2"/>
<dbReference type="Pfam" id="PF08282">
    <property type="entry name" value="Hydrolase_3"/>
    <property type="match status" value="1"/>
</dbReference>
<dbReference type="RefSeq" id="WP_092649715.1">
    <property type="nucleotide sequence ID" value="NZ_FOHA01000002.1"/>
</dbReference>
<dbReference type="PROSITE" id="PS01229">
    <property type="entry name" value="COF_2"/>
    <property type="match status" value="1"/>
</dbReference>
<dbReference type="InterPro" id="IPR036412">
    <property type="entry name" value="HAD-like_sf"/>
</dbReference>